<dbReference type="PANTHER" id="PTHR43441:SF2">
    <property type="entry name" value="FAMILY ACETYLTRANSFERASE, PUTATIVE (AFU_ORTHOLOGUE AFUA_7G00850)-RELATED"/>
    <property type="match status" value="1"/>
</dbReference>
<dbReference type="AlphaFoldDB" id="A0AAN0NKH8"/>
<dbReference type="InterPro" id="IPR000182">
    <property type="entry name" value="GNAT_dom"/>
</dbReference>
<dbReference type="InterPro" id="IPR016181">
    <property type="entry name" value="Acyl_CoA_acyltransferase"/>
</dbReference>
<dbReference type="Pfam" id="PF13302">
    <property type="entry name" value="Acetyltransf_3"/>
    <property type="match status" value="1"/>
</dbReference>
<dbReference type="EMBL" id="CP151767">
    <property type="protein sequence ID" value="WZU67290.1"/>
    <property type="molecule type" value="Genomic_DNA"/>
</dbReference>
<dbReference type="Gene3D" id="3.40.630.30">
    <property type="match status" value="1"/>
</dbReference>
<dbReference type="GO" id="GO:1990189">
    <property type="term" value="F:protein N-terminal-serine acetyltransferase activity"/>
    <property type="evidence" value="ECO:0007669"/>
    <property type="project" value="TreeGrafter"/>
</dbReference>
<name>A0AAN0NKH8_9RHOB</name>
<dbReference type="InterPro" id="IPR051908">
    <property type="entry name" value="Ribosomal_N-acetyltransferase"/>
</dbReference>
<dbReference type="KEGG" id="yrh:AABB31_20440"/>
<dbReference type="Proteomes" id="UP001470809">
    <property type="component" value="Chromosome"/>
</dbReference>
<dbReference type="RefSeq" id="WP_342076601.1">
    <property type="nucleotide sequence ID" value="NZ_CP151767.2"/>
</dbReference>
<evidence type="ECO:0000313" key="3">
    <source>
        <dbReference type="Proteomes" id="UP001470809"/>
    </source>
</evidence>
<reference evidence="2" key="1">
    <citation type="submission" date="2024-08" db="EMBL/GenBank/DDBJ databases">
        <title>Phylogenomic analyses of a clade within the roseobacter group suggest taxonomic reassignments of species of the genera Aestuariivita, Citreicella, Loktanella, Nautella, Pelagibaca, Ruegeria, Thalassobius, Thiobacimonas and Tropicibacter, and the proposal o.</title>
        <authorList>
            <person name="Jeon C.O."/>
        </authorList>
    </citation>
    <scope>NUCLEOTIDE SEQUENCE</scope>
    <source>
        <strain evidence="2">SS1-5</strain>
    </source>
</reference>
<dbReference type="SUPFAM" id="SSF55729">
    <property type="entry name" value="Acyl-CoA N-acyltransferases (Nat)"/>
    <property type="match status" value="1"/>
</dbReference>
<dbReference type="PANTHER" id="PTHR43441">
    <property type="entry name" value="RIBOSOMAL-PROTEIN-SERINE ACETYLTRANSFERASE"/>
    <property type="match status" value="1"/>
</dbReference>
<evidence type="ECO:0000259" key="1">
    <source>
        <dbReference type="PROSITE" id="PS51186"/>
    </source>
</evidence>
<dbReference type="GO" id="GO:0008999">
    <property type="term" value="F:protein-N-terminal-alanine acetyltransferase activity"/>
    <property type="evidence" value="ECO:0007669"/>
    <property type="project" value="TreeGrafter"/>
</dbReference>
<keyword evidence="3" id="KW-1185">Reference proteome</keyword>
<gene>
    <name evidence="2" type="ORF">AABB31_20440</name>
</gene>
<feature type="domain" description="N-acetyltransferase" evidence="1">
    <location>
        <begin position="35"/>
        <end position="192"/>
    </location>
</feature>
<dbReference type="PROSITE" id="PS51186">
    <property type="entry name" value="GNAT"/>
    <property type="match status" value="1"/>
</dbReference>
<evidence type="ECO:0000313" key="2">
    <source>
        <dbReference type="EMBL" id="WZU67290.1"/>
    </source>
</evidence>
<organism evidence="2 3">
    <name type="scientific">Yoonia rhodophyticola</name>
    <dbReference type="NCBI Taxonomy" id="3137370"/>
    <lineage>
        <taxon>Bacteria</taxon>
        <taxon>Pseudomonadati</taxon>
        <taxon>Pseudomonadota</taxon>
        <taxon>Alphaproteobacteria</taxon>
        <taxon>Rhodobacterales</taxon>
        <taxon>Paracoccaceae</taxon>
        <taxon>Yoonia</taxon>
    </lineage>
</organism>
<sequence length="240" mass="27117">MSDYENAFGQPIGAPLTQWRGCAPMPTTPIVGRYCDVVPLNPAHGDDLFATYQSDSTGTIWTYMPSGPFEQRRDFDDWMAANCASTDPLFFVIIDKANGKAAGITSFLRIVPAHGVVEVGYISFGPALKQTRAATEAMYLMMRRALGELGYRRYEWKCDALNAASRKAALRLGFTYEGTFRQATVYKNRNRDTAWFSVLDHEWPAREAAFEAWLEPENFDEMARQRRSLQMHGRADQAET</sequence>
<dbReference type="FunFam" id="3.40.630.30:FF:000047">
    <property type="entry name" value="Acetyltransferase, GNAT family"/>
    <property type="match status" value="1"/>
</dbReference>
<accession>A0AAN0NKH8</accession>
<protein>
    <submittedName>
        <fullName evidence="2">GNAT family protein</fullName>
    </submittedName>
</protein>
<proteinExistence type="predicted"/>